<name>A0A0G0UG24_9BACT</name>
<feature type="transmembrane region" description="Helical" evidence="1">
    <location>
        <begin position="53"/>
        <end position="80"/>
    </location>
</feature>
<dbReference type="InterPro" id="IPR043993">
    <property type="entry name" value="T4SS_pilin"/>
</dbReference>
<dbReference type="Proteomes" id="UP000034616">
    <property type="component" value="Unassembled WGS sequence"/>
</dbReference>
<evidence type="ECO:0008006" key="4">
    <source>
        <dbReference type="Google" id="ProtNLM"/>
    </source>
</evidence>
<proteinExistence type="predicted"/>
<gene>
    <name evidence="2" type="ORF">UU35_C0001G0105</name>
</gene>
<keyword evidence="1" id="KW-0812">Transmembrane</keyword>
<protein>
    <recommendedName>
        <fullName evidence="4">SbsA Ig-like domain-containing protein</fullName>
    </recommendedName>
</protein>
<dbReference type="EMBL" id="LCAH01000001">
    <property type="protein sequence ID" value="KKR87824.1"/>
    <property type="molecule type" value="Genomic_DNA"/>
</dbReference>
<sequence length="617" mass="66136">MRLRKTAMALGVFVFVGILMVLGTRDVYAQINSASVNAVGSASGLSTQELTILIARIIRAALGVLGIVFVALIVYAGYLYMISSGDPVKTANAKKIIKSAAIGLVIIFASYSIASYVLGRLLAAAGLAGTTTTTAAPYSEPLSGSLGSGMIENHYPGRNAIDIPRNTRIMITFKEPMNPDSFVKDDDKDPATTDDMNTDNLLIYPTDSVNGSEGVEAKDVALASTAVAVSYTEDLRTFVFDPIDLLGNALEDTNYTVKIQPDSLKADGTAVFSGAYAEGYEWSFEVSTEVDLTPPKVVSAIPVSSDNPYDRNVTIQITFNEAMDPVAVSGTYDPNQEKTFSNIEIVATPEGETKNNVYGSFLISNGYKTVEFTSFDACSKDPCGDTIYCLPALANIEVQAHAAGLSTDPPQASMIGGLFDGLADAAGNSLDGDGDGTAEGPGVSLDDYQWNFQTSDAINDDVPEIISLSPGIREENVDLNTQVKVTFNMLMQSSSLNSDAIRLIPDQVQELWYTLSQMSLNSNFQPANVEENPVYTQAMVDHASFWESDETQGIFYNYYPVISNDVKSVYQICMYPSYGPSNSESFSSCATTLQPYCCDGLPSNKACTTNKGTTLGD</sequence>
<feature type="transmembrane region" description="Helical" evidence="1">
    <location>
        <begin position="101"/>
        <end position="123"/>
    </location>
</feature>
<keyword evidence="1" id="KW-0472">Membrane</keyword>
<keyword evidence="1" id="KW-1133">Transmembrane helix</keyword>
<comment type="caution">
    <text evidence="2">The sequence shown here is derived from an EMBL/GenBank/DDBJ whole genome shotgun (WGS) entry which is preliminary data.</text>
</comment>
<dbReference type="AlphaFoldDB" id="A0A0G0UG24"/>
<evidence type="ECO:0000313" key="2">
    <source>
        <dbReference type="EMBL" id="KKR87824.1"/>
    </source>
</evidence>
<organism evidence="2 3">
    <name type="scientific">Candidatus Uhrbacteria bacterium GW2011_GWC2_41_11</name>
    <dbReference type="NCBI Taxonomy" id="1618985"/>
    <lineage>
        <taxon>Bacteria</taxon>
        <taxon>Candidatus Uhriibacteriota</taxon>
    </lineage>
</organism>
<reference evidence="2 3" key="1">
    <citation type="journal article" date="2015" name="Nature">
        <title>rRNA introns, odd ribosomes, and small enigmatic genomes across a large radiation of phyla.</title>
        <authorList>
            <person name="Brown C.T."/>
            <person name="Hug L.A."/>
            <person name="Thomas B.C."/>
            <person name="Sharon I."/>
            <person name="Castelle C.J."/>
            <person name="Singh A."/>
            <person name="Wilkins M.J."/>
            <person name="Williams K.H."/>
            <person name="Banfield J.F."/>
        </authorList>
    </citation>
    <scope>NUCLEOTIDE SEQUENCE [LARGE SCALE GENOMIC DNA]</scope>
</reference>
<evidence type="ECO:0000256" key="1">
    <source>
        <dbReference type="SAM" id="Phobius"/>
    </source>
</evidence>
<dbReference type="Pfam" id="PF18895">
    <property type="entry name" value="T4SS_pilin"/>
    <property type="match status" value="1"/>
</dbReference>
<accession>A0A0G0UG24</accession>
<evidence type="ECO:0000313" key="3">
    <source>
        <dbReference type="Proteomes" id="UP000034616"/>
    </source>
</evidence>